<dbReference type="AlphaFoldDB" id="A0A9N9JWC7"/>
<keyword evidence="2" id="KW-1185">Reference proteome</keyword>
<accession>A0A9N9JWC7</accession>
<dbReference type="OrthoDB" id="10285509at2759"/>
<dbReference type="EMBL" id="CAJVPY010034906">
    <property type="protein sequence ID" value="CAG8800498.1"/>
    <property type="molecule type" value="Genomic_DNA"/>
</dbReference>
<feature type="non-terminal residue" evidence="1">
    <location>
        <position position="1"/>
    </location>
</feature>
<feature type="non-terminal residue" evidence="1">
    <location>
        <position position="135"/>
    </location>
</feature>
<organism evidence="1 2">
    <name type="scientific">Dentiscutata erythropus</name>
    <dbReference type="NCBI Taxonomy" id="1348616"/>
    <lineage>
        <taxon>Eukaryota</taxon>
        <taxon>Fungi</taxon>
        <taxon>Fungi incertae sedis</taxon>
        <taxon>Mucoromycota</taxon>
        <taxon>Glomeromycotina</taxon>
        <taxon>Glomeromycetes</taxon>
        <taxon>Diversisporales</taxon>
        <taxon>Gigasporaceae</taxon>
        <taxon>Dentiscutata</taxon>
    </lineage>
</organism>
<proteinExistence type="predicted"/>
<protein>
    <submittedName>
        <fullName evidence="1">11881_t:CDS:1</fullName>
    </submittedName>
</protein>
<name>A0A9N9JWC7_9GLOM</name>
<sequence length="135" mass="14787">YPKGVYIPSNFTFPEGIVFKFMLYVGGLACYICNTTSGQWEEDTSRNLFFNHKEDFADYPFSPVGYVDFRGISAIPSDTSVANVAFIGDAPSSNPENYHEELLSVENTTGQGAFSDITHVILTNWNGGAAPAINL</sequence>
<evidence type="ECO:0000313" key="1">
    <source>
        <dbReference type="EMBL" id="CAG8800498.1"/>
    </source>
</evidence>
<reference evidence="1" key="1">
    <citation type="submission" date="2021-06" db="EMBL/GenBank/DDBJ databases">
        <authorList>
            <person name="Kallberg Y."/>
            <person name="Tangrot J."/>
            <person name="Rosling A."/>
        </authorList>
    </citation>
    <scope>NUCLEOTIDE SEQUENCE</scope>
    <source>
        <strain evidence="1">MA453B</strain>
    </source>
</reference>
<dbReference type="Proteomes" id="UP000789405">
    <property type="component" value="Unassembled WGS sequence"/>
</dbReference>
<gene>
    <name evidence="1" type="ORF">DERYTH_LOCUS23275</name>
</gene>
<evidence type="ECO:0000313" key="2">
    <source>
        <dbReference type="Proteomes" id="UP000789405"/>
    </source>
</evidence>
<comment type="caution">
    <text evidence="1">The sequence shown here is derived from an EMBL/GenBank/DDBJ whole genome shotgun (WGS) entry which is preliminary data.</text>
</comment>